<evidence type="ECO:0000256" key="4">
    <source>
        <dbReference type="ARBA" id="ARBA00023136"/>
    </source>
</evidence>
<accession>A0A9R1CCS9</accession>
<feature type="transmembrane region" description="Helical" evidence="6">
    <location>
        <begin position="46"/>
        <end position="66"/>
    </location>
</feature>
<keyword evidence="3 6" id="KW-1133">Transmembrane helix</keyword>
<dbReference type="PANTHER" id="PTHR20855:SF3">
    <property type="entry name" value="LD03007P"/>
    <property type="match status" value="1"/>
</dbReference>
<feature type="transmembrane region" description="Helical" evidence="6">
    <location>
        <begin position="164"/>
        <end position="185"/>
    </location>
</feature>
<organism evidence="7 8">
    <name type="scientific">Prevotella lacticifex</name>
    <dbReference type="NCBI Taxonomy" id="2854755"/>
    <lineage>
        <taxon>Bacteria</taxon>
        <taxon>Pseudomonadati</taxon>
        <taxon>Bacteroidota</taxon>
        <taxon>Bacteroidia</taxon>
        <taxon>Bacteroidales</taxon>
        <taxon>Prevotellaceae</taxon>
        <taxon>Prevotella</taxon>
    </lineage>
</organism>
<dbReference type="InterPro" id="IPR004254">
    <property type="entry name" value="AdipoR/HlyIII-related"/>
</dbReference>
<reference evidence="7" key="1">
    <citation type="journal article" date="2022" name="Int. J. Syst. Evol. Microbiol.">
        <title>Prevotella lacticifex sp. nov., isolated from the rumen of cows.</title>
        <authorList>
            <person name="Shinkai T."/>
            <person name="Ikeyama N."/>
            <person name="Kumagai M."/>
            <person name="Ohmori H."/>
            <person name="Sakamoto M."/>
            <person name="Ohkuma M."/>
            <person name="Mitsumori M."/>
        </authorList>
    </citation>
    <scope>NUCLEOTIDE SEQUENCE</scope>
    <source>
        <strain evidence="7">R5076</strain>
    </source>
</reference>
<keyword evidence="5" id="KW-0479">Metal-binding</keyword>
<evidence type="ECO:0000256" key="5">
    <source>
        <dbReference type="PIRSR" id="PIRSR604254-1"/>
    </source>
</evidence>
<sequence>MDRHIFFSHKEELWNSWSHFGGIVLGAVVAFVLLHKASATGDSLNVAAVALYIAGMLSSYISSTVYHSLSAWSVWKERLRKVDHAAIYWHIAGSYSPVTLIALRHEGYWGWGLFTFVWLCAITGTIISFHKLKSHSNLETLSFLGMGFSVLVALKPLLDAVSMTTFWWIIAEGICYIAGATFYTLHKHRYNHTVFHFFVIAGTICHIVAVWYILVDAMV</sequence>
<dbReference type="GeneID" id="72467883"/>
<evidence type="ECO:0000256" key="1">
    <source>
        <dbReference type="ARBA" id="ARBA00004141"/>
    </source>
</evidence>
<keyword evidence="2 6" id="KW-0812">Transmembrane</keyword>
<feature type="binding site" evidence="5">
    <location>
        <position position="192"/>
    </location>
    <ligand>
        <name>Zn(2+)</name>
        <dbReference type="ChEBI" id="CHEBI:29105"/>
    </ligand>
</feature>
<protein>
    <submittedName>
        <fullName evidence="7">Hemolysin III</fullName>
    </submittedName>
</protein>
<feature type="transmembrane region" description="Helical" evidence="6">
    <location>
        <begin position="141"/>
        <end position="158"/>
    </location>
</feature>
<keyword evidence="8" id="KW-1185">Reference proteome</keyword>
<comment type="subcellular location">
    <subcellularLocation>
        <location evidence="1">Membrane</location>
        <topology evidence="1">Multi-pass membrane protein</topology>
    </subcellularLocation>
</comment>
<dbReference type="PANTHER" id="PTHR20855">
    <property type="entry name" value="ADIPOR/PROGESTIN RECEPTOR-RELATED"/>
    <property type="match status" value="1"/>
</dbReference>
<keyword evidence="5" id="KW-0862">Zinc</keyword>
<keyword evidence="4 6" id="KW-0472">Membrane</keyword>
<dbReference type="EMBL" id="BPUB01000003">
    <property type="protein sequence ID" value="GJG60159.1"/>
    <property type="molecule type" value="Genomic_DNA"/>
</dbReference>
<evidence type="ECO:0000256" key="6">
    <source>
        <dbReference type="SAM" id="Phobius"/>
    </source>
</evidence>
<dbReference type="AlphaFoldDB" id="A0A9R1CCS9"/>
<evidence type="ECO:0000256" key="2">
    <source>
        <dbReference type="ARBA" id="ARBA00022692"/>
    </source>
</evidence>
<gene>
    <name evidence="7" type="ORF">PRLR5076_30100</name>
</gene>
<evidence type="ECO:0000313" key="7">
    <source>
        <dbReference type="EMBL" id="GJG60159.1"/>
    </source>
</evidence>
<dbReference type="GO" id="GO:0046872">
    <property type="term" value="F:metal ion binding"/>
    <property type="evidence" value="ECO:0007669"/>
    <property type="project" value="UniProtKB-KW"/>
</dbReference>
<name>A0A9R1CCS9_9BACT</name>
<dbReference type="Proteomes" id="UP000825483">
    <property type="component" value="Unassembled WGS sequence"/>
</dbReference>
<comment type="caution">
    <text evidence="7">The sequence shown here is derived from an EMBL/GenBank/DDBJ whole genome shotgun (WGS) entry which is preliminary data.</text>
</comment>
<dbReference type="Pfam" id="PF03006">
    <property type="entry name" value="HlyIII"/>
    <property type="match status" value="1"/>
</dbReference>
<evidence type="ECO:0000256" key="3">
    <source>
        <dbReference type="ARBA" id="ARBA00022989"/>
    </source>
</evidence>
<feature type="transmembrane region" description="Helical" evidence="6">
    <location>
        <begin position="12"/>
        <end position="34"/>
    </location>
</feature>
<dbReference type="GO" id="GO:0016020">
    <property type="term" value="C:membrane"/>
    <property type="evidence" value="ECO:0007669"/>
    <property type="project" value="UniProtKB-SubCell"/>
</dbReference>
<dbReference type="RefSeq" id="WP_223926589.1">
    <property type="nucleotide sequence ID" value="NZ_BPTU01000001.1"/>
</dbReference>
<feature type="binding site" evidence="5">
    <location>
        <position position="196"/>
    </location>
    <ligand>
        <name>Zn(2+)</name>
        <dbReference type="ChEBI" id="CHEBI:29105"/>
    </ligand>
</feature>
<evidence type="ECO:0000313" key="8">
    <source>
        <dbReference type="Proteomes" id="UP000825483"/>
    </source>
</evidence>
<feature type="binding site" evidence="5">
    <location>
        <position position="67"/>
    </location>
    <ligand>
        <name>Zn(2+)</name>
        <dbReference type="ChEBI" id="CHEBI:29105"/>
    </ligand>
</feature>
<feature type="transmembrane region" description="Helical" evidence="6">
    <location>
        <begin position="194"/>
        <end position="214"/>
    </location>
</feature>
<feature type="transmembrane region" description="Helical" evidence="6">
    <location>
        <begin position="109"/>
        <end position="129"/>
    </location>
</feature>
<feature type="transmembrane region" description="Helical" evidence="6">
    <location>
        <begin position="86"/>
        <end position="103"/>
    </location>
</feature>
<proteinExistence type="predicted"/>